<evidence type="ECO:0000313" key="3">
    <source>
        <dbReference type="EMBL" id="KAA8473976.1"/>
    </source>
</evidence>
<dbReference type="EMBL" id="VWNE01000068">
    <property type="protein sequence ID" value="KAA8473976.1"/>
    <property type="molecule type" value="Genomic_DNA"/>
</dbReference>
<dbReference type="AlphaFoldDB" id="A0A5M9GHQ2"/>
<keyword evidence="4" id="KW-1185">Reference proteome</keyword>
<dbReference type="OrthoDB" id="9815677at2"/>
<dbReference type="Pfam" id="PF03932">
    <property type="entry name" value="CutC"/>
    <property type="match status" value="1"/>
</dbReference>
<dbReference type="GO" id="GO:0005737">
    <property type="term" value="C:cytoplasm"/>
    <property type="evidence" value="ECO:0007669"/>
    <property type="project" value="UniProtKB-SubCell"/>
</dbReference>
<keyword evidence="2" id="KW-0963">Cytoplasm</keyword>
<gene>
    <name evidence="2" type="primary">cutC</name>
    <name evidence="3" type="ORF">F1649_22470</name>
</gene>
<dbReference type="HAMAP" id="MF_00795">
    <property type="entry name" value="CutC"/>
    <property type="match status" value="1"/>
</dbReference>
<protein>
    <recommendedName>
        <fullName evidence="2">PF03932 family protein CutC</fullName>
    </recommendedName>
</protein>
<dbReference type="Proteomes" id="UP000322918">
    <property type="component" value="Unassembled WGS sequence"/>
</dbReference>
<organism evidence="3 4">
    <name type="scientific">Arcticibacter tournemirensis</name>
    <dbReference type="NCBI Taxonomy" id="699437"/>
    <lineage>
        <taxon>Bacteria</taxon>
        <taxon>Pseudomonadati</taxon>
        <taxon>Bacteroidota</taxon>
        <taxon>Sphingobacteriia</taxon>
        <taxon>Sphingobacteriales</taxon>
        <taxon>Sphingobacteriaceae</taxon>
        <taxon>Arcticibacter</taxon>
    </lineage>
</organism>
<name>A0A5M9GHQ2_9SPHI</name>
<reference evidence="3 4" key="1">
    <citation type="submission" date="2019-09" db="EMBL/GenBank/DDBJ databases">
        <title>Pararcticibacter amylolyticus gen. nov., sp. nov., isolated from a rottenly hemp rope, and reclassification of Pedobacter tournemirensis as Pararcticibacter tournemirensis comb. nov.</title>
        <authorList>
            <person name="Cai Y."/>
        </authorList>
    </citation>
    <scope>NUCLEOTIDE SEQUENCE [LARGE SCALE GENOMIC DNA]</scope>
    <source>
        <strain evidence="3 4">TF5-37.2-LB10</strain>
    </source>
</reference>
<dbReference type="InterPro" id="IPR005627">
    <property type="entry name" value="CutC-like"/>
</dbReference>
<dbReference type="InterPro" id="IPR036822">
    <property type="entry name" value="CutC-like_dom_sf"/>
</dbReference>
<dbReference type="FunFam" id="3.20.20.380:FF:000001">
    <property type="entry name" value="Copper homeostasis protein CutC"/>
    <property type="match status" value="1"/>
</dbReference>
<comment type="subcellular location">
    <subcellularLocation>
        <location evidence="2">Cytoplasm</location>
    </subcellularLocation>
</comment>
<evidence type="ECO:0000313" key="4">
    <source>
        <dbReference type="Proteomes" id="UP000322918"/>
    </source>
</evidence>
<proteinExistence type="inferred from homology"/>
<comment type="caution">
    <text evidence="2">Once thought to be involved in copper homeostasis, experiments in E.coli have shown this is not the case.</text>
</comment>
<evidence type="ECO:0000256" key="1">
    <source>
        <dbReference type="ARBA" id="ARBA00007768"/>
    </source>
</evidence>
<evidence type="ECO:0000256" key="2">
    <source>
        <dbReference type="HAMAP-Rule" id="MF_00795"/>
    </source>
</evidence>
<dbReference type="PANTHER" id="PTHR12598">
    <property type="entry name" value="COPPER HOMEOSTASIS PROTEIN CUTC"/>
    <property type="match status" value="1"/>
</dbReference>
<dbReference type="PANTHER" id="PTHR12598:SF0">
    <property type="entry name" value="COPPER HOMEOSTASIS PROTEIN CUTC HOMOLOG"/>
    <property type="match status" value="1"/>
</dbReference>
<sequence>MIKNSEFNMDYKLEICANSIESALAAQSGGADRIELCDNMSEGGTTPSYGTIKRCKDLLGIPVFPIIRPRGGDFVYTEEEFEVMKADVQMSKDLGCEGVVLGILTRDGNIDVDRCSELITLARPMQVTFHRAFDCCIDMKKGLEDIISLGCERVLTSGGAAHVYEGIDVIKDLVEHADGRVIVMAGSGIKEDNLPDMLVGSGGTEFHSTAKIEMNSRYTFNNTANVIGSFYQTDKSIVKIMKELLTQ</sequence>
<dbReference type="SUPFAM" id="SSF110395">
    <property type="entry name" value="CutC-like"/>
    <property type="match status" value="1"/>
</dbReference>
<accession>A0A5M9GHQ2</accession>
<comment type="similarity">
    <text evidence="1 2">Belongs to the CutC family.</text>
</comment>
<dbReference type="GO" id="GO:0005507">
    <property type="term" value="F:copper ion binding"/>
    <property type="evidence" value="ECO:0007669"/>
    <property type="project" value="TreeGrafter"/>
</dbReference>
<comment type="caution">
    <text evidence="3">The sequence shown here is derived from an EMBL/GenBank/DDBJ whole genome shotgun (WGS) entry which is preliminary data.</text>
</comment>
<dbReference type="Gene3D" id="3.20.20.380">
    <property type="entry name" value="Copper homeostasis (CutC) domain"/>
    <property type="match status" value="1"/>
</dbReference>